<reference evidence="2 3" key="1">
    <citation type="submission" date="2016-12" db="EMBL/GenBank/DDBJ databases">
        <title>The genomes of Aspergillus section Nigri reveals drivers in fungal speciation.</title>
        <authorList>
            <consortium name="DOE Joint Genome Institute"/>
            <person name="Vesth T.C."/>
            <person name="Nybo J."/>
            <person name="Theobald S."/>
            <person name="Brandl J."/>
            <person name="Frisvad J.C."/>
            <person name="Nielsen K.F."/>
            <person name="Lyhne E.K."/>
            <person name="Kogle M.E."/>
            <person name="Kuo A."/>
            <person name="Riley R."/>
            <person name="Clum A."/>
            <person name="Nolan M."/>
            <person name="Lipzen A."/>
            <person name="Salamov A."/>
            <person name="Henrissat B."/>
            <person name="Wiebenga A."/>
            <person name="De Vries R.P."/>
            <person name="Grigoriev I.V."/>
            <person name="Mortensen U.H."/>
            <person name="Andersen M.R."/>
            <person name="Baker S.E."/>
        </authorList>
    </citation>
    <scope>NUCLEOTIDE SEQUENCE [LARGE SCALE GENOMIC DNA]</scope>
    <source>
        <strain evidence="2 3">CBS 121591</strain>
    </source>
</reference>
<dbReference type="VEuPathDB" id="FungiDB:BO82DRAFT_36522"/>
<keyword evidence="3" id="KW-1185">Reference proteome</keyword>
<evidence type="ECO:0000313" key="3">
    <source>
        <dbReference type="Proteomes" id="UP000248340"/>
    </source>
</evidence>
<organism evidence="2 3">
    <name type="scientific">Aspergillus uvarum CBS 121591</name>
    <dbReference type="NCBI Taxonomy" id="1448315"/>
    <lineage>
        <taxon>Eukaryota</taxon>
        <taxon>Fungi</taxon>
        <taxon>Dikarya</taxon>
        <taxon>Ascomycota</taxon>
        <taxon>Pezizomycotina</taxon>
        <taxon>Eurotiomycetes</taxon>
        <taxon>Eurotiomycetidae</taxon>
        <taxon>Eurotiales</taxon>
        <taxon>Aspergillaceae</taxon>
        <taxon>Aspergillus</taxon>
        <taxon>Aspergillus subgen. Circumdati</taxon>
    </lineage>
</organism>
<dbReference type="RefSeq" id="XP_025485549.1">
    <property type="nucleotide sequence ID" value="XM_025636996.1"/>
</dbReference>
<sequence>MGATSCLFRSVLFRPVLRRSFLSTPSPTLASMDSAQKTTDFLRRLEQVLLTFGSRDPAPLNYLQSQRLQKWKALLSGPTLAKSRTQKHIQRHARQFASKIFKIAGRETLYLCMTEYSVSGLPKIKYSGFYSAIEEWGQSVRFPELLTKKTSEFWETIDILRGEVWAPEGQSYSENSSPGRRLSYEGNFPPVRSNSGNLW</sequence>
<dbReference type="STRING" id="1448315.A0A319BUZ8"/>
<gene>
    <name evidence="2" type="ORF">BO82DRAFT_36522</name>
</gene>
<proteinExistence type="predicted"/>
<dbReference type="Proteomes" id="UP000248340">
    <property type="component" value="Unassembled WGS sequence"/>
</dbReference>
<dbReference type="EMBL" id="KZ821814">
    <property type="protein sequence ID" value="PYH75349.1"/>
    <property type="molecule type" value="Genomic_DNA"/>
</dbReference>
<accession>A0A319BUZ8</accession>
<feature type="region of interest" description="Disordered" evidence="1">
    <location>
        <begin position="169"/>
        <end position="199"/>
    </location>
</feature>
<evidence type="ECO:0000256" key="1">
    <source>
        <dbReference type="SAM" id="MobiDB-lite"/>
    </source>
</evidence>
<dbReference type="OrthoDB" id="5422777at2759"/>
<dbReference type="AlphaFoldDB" id="A0A319BUZ8"/>
<dbReference type="GeneID" id="37139737"/>
<protein>
    <submittedName>
        <fullName evidence="2">Uncharacterized protein</fullName>
    </submittedName>
</protein>
<evidence type="ECO:0000313" key="2">
    <source>
        <dbReference type="EMBL" id="PYH75349.1"/>
    </source>
</evidence>
<name>A0A319BUZ8_9EURO</name>